<name>A0A4V6I3L9_9HELI</name>
<dbReference type="AlphaFoldDB" id="A0A4V6I3L9"/>
<keyword evidence="1" id="KW-0472">Membrane</keyword>
<keyword evidence="1" id="KW-1133">Transmembrane helix</keyword>
<feature type="transmembrane region" description="Helical" evidence="1">
    <location>
        <begin position="81"/>
        <end position="101"/>
    </location>
</feature>
<dbReference type="RefSeq" id="WP_138129827.1">
    <property type="nucleotide sequence ID" value="NZ_CAMWYW010000015.1"/>
</dbReference>
<evidence type="ECO:0000313" key="3">
    <source>
        <dbReference type="Proteomes" id="UP000029707"/>
    </source>
</evidence>
<evidence type="ECO:0000313" key="2">
    <source>
        <dbReference type="EMBL" id="TLE00563.1"/>
    </source>
</evidence>
<accession>A0A4V6I3L9</accession>
<gene>
    <name evidence="2" type="ORF">LS65_007685</name>
</gene>
<proteinExistence type="predicted"/>
<dbReference type="GeneID" id="82322221"/>
<reference evidence="2 3" key="1">
    <citation type="journal article" date="2014" name="Genome Announc.">
        <title>Draft genome sequences of eight enterohepatic helicobacter species isolated from both laboratory and wild rodents.</title>
        <authorList>
            <person name="Sheh A."/>
            <person name="Shen Z."/>
            <person name="Fox J.G."/>
        </authorList>
    </citation>
    <scope>NUCLEOTIDE SEQUENCE [LARGE SCALE GENOMIC DNA]</scope>
    <source>
        <strain evidence="2 3">MIT 01-6451</strain>
    </source>
</reference>
<dbReference type="EMBL" id="JRMQ02000011">
    <property type="protein sequence ID" value="TLE00563.1"/>
    <property type="molecule type" value="Genomic_DNA"/>
</dbReference>
<dbReference type="Proteomes" id="UP000029707">
    <property type="component" value="Unassembled WGS sequence"/>
</dbReference>
<keyword evidence="1" id="KW-0812">Transmembrane</keyword>
<organism evidence="2 3">
    <name type="scientific">Helicobacter japonicus</name>
    <dbReference type="NCBI Taxonomy" id="425400"/>
    <lineage>
        <taxon>Bacteria</taxon>
        <taxon>Pseudomonadati</taxon>
        <taxon>Campylobacterota</taxon>
        <taxon>Epsilonproteobacteria</taxon>
        <taxon>Campylobacterales</taxon>
        <taxon>Helicobacteraceae</taxon>
        <taxon>Helicobacter</taxon>
    </lineage>
</organism>
<feature type="transmembrane region" description="Helical" evidence="1">
    <location>
        <begin position="50"/>
        <end position="69"/>
    </location>
</feature>
<sequence>MMKNNPLHNLKIRFHLFGLILYCLQALPNLLWLIFPPANDPLAYNYSPYAWLNALEFLSGSGVVASLILLDSKHLERKRLFLYLSLLCLCVYYIAWIYYFLEFATFLVLFSIVLMPPLYFALLALYLHNRIMLVLCAPFGIAHCWISAQSLWIV</sequence>
<dbReference type="STRING" id="425400.LS65_02830"/>
<feature type="transmembrane region" description="Helical" evidence="1">
    <location>
        <begin position="133"/>
        <end position="153"/>
    </location>
</feature>
<keyword evidence="3" id="KW-1185">Reference proteome</keyword>
<feature type="transmembrane region" description="Helical" evidence="1">
    <location>
        <begin position="107"/>
        <end position="126"/>
    </location>
</feature>
<comment type="caution">
    <text evidence="2">The sequence shown here is derived from an EMBL/GenBank/DDBJ whole genome shotgun (WGS) entry which is preliminary data.</text>
</comment>
<evidence type="ECO:0000256" key="1">
    <source>
        <dbReference type="SAM" id="Phobius"/>
    </source>
</evidence>
<protein>
    <submittedName>
        <fullName evidence="2">Uncharacterized protein</fullName>
    </submittedName>
</protein>
<dbReference type="OrthoDB" id="2612066at2"/>
<feature type="transmembrane region" description="Helical" evidence="1">
    <location>
        <begin position="12"/>
        <end position="35"/>
    </location>
</feature>